<dbReference type="InterPro" id="IPR046342">
    <property type="entry name" value="CBS_dom_sf"/>
</dbReference>
<dbReference type="CDD" id="cd04590">
    <property type="entry name" value="CBS_pair_CorC_HlyC_assoc"/>
    <property type="match status" value="1"/>
</dbReference>
<dbReference type="EMBL" id="CP019434">
    <property type="protein sequence ID" value="APZ42307.1"/>
    <property type="molecule type" value="Genomic_DNA"/>
</dbReference>
<dbReference type="FunFam" id="3.10.580.10:FF:000002">
    <property type="entry name" value="Magnesium/cobalt efflux protein CorC"/>
    <property type="match status" value="1"/>
</dbReference>
<dbReference type="PANTHER" id="PTHR22777:SF27">
    <property type="entry name" value="MAGNESIUM AND COBALT EFFLUX PROTEIN CORC"/>
    <property type="match status" value="1"/>
</dbReference>
<comment type="function">
    <text evidence="7">Plays a role in the transport of magnesium and cobalt ions.</text>
</comment>
<evidence type="ECO:0000256" key="8">
    <source>
        <dbReference type="ARBA" id="ARBA00040729"/>
    </source>
</evidence>
<dbReference type="InterPro" id="IPR000644">
    <property type="entry name" value="CBS_dom"/>
</dbReference>
<dbReference type="Pfam" id="PF03471">
    <property type="entry name" value="CorC_HlyC"/>
    <property type="match status" value="1"/>
</dbReference>
<dbReference type="AlphaFoldDB" id="A0A1P8UEP1"/>
<evidence type="ECO:0000313" key="11">
    <source>
        <dbReference type="EMBL" id="APZ42307.1"/>
    </source>
</evidence>
<dbReference type="RefSeq" id="WP_076835831.1">
    <property type="nucleotide sequence ID" value="NZ_CP019434.1"/>
</dbReference>
<organism evidence="11 12">
    <name type="scientific">Acidihalobacter ferrooxydans</name>
    <dbReference type="NCBI Taxonomy" id="1765967"/>
    <lineage>
        <taxon>Bacteria</taxon>
        <taxon>Pseudomonadati</taxon>
        <taxon>Pseudomonadota</taxon>
        <taxon>Gammaproteobacteria</taxon>
        <taxon>Chromatiales</taxon>
        <taxon>Ectothiorhodospiraceae</taxon>
        <taxon>Acidihalobacter</taxon>
    </lineage>
</organism>
<evidence type="ECO:0000313" key="12">
    <source>
        <dbReference type="Proteomes" id="UP000243807"/>
    </source>
</evidence>
<dbReference type="OrthoDB" id="9797674at2"/>
<dbReference type="KEGG" id="afy:BW247_03725"/>
<dbReference type="Proteomes" id="UP000243807">
    <property type="component" value="Chromosome"/>
</dbReference>
<dbReference type="Pfam" id="PF00571">
    <property type="entry name" value="CBS"/>
    <property type="match status" value="2"/>
</dbReference>
<evidence type="ECO:0000256" key="2">
    <source>
        <dbReference type="ARBA" id="ARBA00022448"/>
    </source>
</evidence>
<dbReference type="InterPro" id="IPR054115">
    <property type="entry name" value="CorC_N"/>
</dbReference>
<name>A0A1P8UEP1_9GAMM</name>
<evidence type="ECO:0000256" key="6">
    <source>
        <dbReference type="ARBA" id="ARBA00023285"/>
    </source>
</evidence>
<reference evidence="11 12" key="1">
    <citation type="submission" date="2017-01" db="EMBL/GenBank/DDBJ databases">
        <title>Draft sequence of Acidihalobacter ferrooxidans strain DSM 14175 (strain V8).</title>
        <authorList>
            <person name="Khaleque H.N."/>
            <person name="Ramsay J.P."/>
            <person name="Murphy R.J.T."/>
            <person name="Kaksonen A.H."/>
            <person name="Boxall N.J."/>
            <person name="Watkin E.L.J."/>
        </authorList>
    </citation>
    <scope>NUCLEOTIDE SEQUENCE [LARGE SCALE GENOMIC DNA]</scope>
    <source>
        <strain evidence="11 12">V8</strain>
    </source>
</reference>
<dbReference type="InterPro" id="IPR016169">
    <property type="entry name" value="FAD-bd_PCMH_sub2"/>
</dbReference>
<dbReference type="GO" id="GO:0050660">
    <property type="term" value="F:flavin adenine dinucleotide binding"/>
    <property type="evidence" value="ECO:0007669"/>
    <property type="project" value="InterPro"/>
</dbReference>
<gene>
    <name evidence="11" type="ORF">BW247_03725</name>
</gene>
<dbReference type="STRING" id="1765967.BW247_03725"/>
<protein>
    <recommendedName>
        <fullName evidence="8">Magnesium and cobalt efflux protein CorC</fullName>
    </recommendedName>
</protein>
<dbReference type="Gene3D" id="3.10.580.10">
    <property type="entry name" value="CBS-domain"/>
    <property type="match status" value="1"/>
</dbReference>
<dbReference type="PROSITE" id="PS51371">
    <property type="entry name" value="CBS"/>
    <property type="match status" value="2"/>
</dbReference>
<evidence type="ECO:0000256" key="3">
    <source>
        <dbReference type="ARBA" id="ARBA00022737"/>
    </source>
</evidence>
<evidence type="ECO:0000256" key="7">
    <source>
        <dbReference type="ARBA" id="ARBA00037273"/>
    </source>
</evidence>
<keyword evidence="12" id="KW-1185">Reference proteome</keyword>
<feature type="domain" description="CBS" evidence="10">
    <location>
        <begin position="135"/>
        <end position="195"/>
    </location>
</feature>
<dbReference type="GO" id="GO:0005886">
    <property type="term" value="C:plasma membrane"/>
    <property type="evidence" value="ECO:0007669"/>
    <property type="project" value="TreeGrafter"/>
</dbReference>
<dbReference type="InterPro" id="IPR005170">
    <property type="entry name" value="Transptr-assoc_dom"/>
</dbReference>
<evidence type="ECO:0000256" key="5">
    <source>
        <dbReference type="ARBA" id="ARBA00023122"/>
    </source>
</evidence>
<keyword evidence="3" id="KW-0677">Repeat</keyword>
<evidence type="ECO:0000256" key="9">
    <source>
        <dbReference type="PROSITE-ProRule" id="PRU00703"/>
    </source>
</evidence>
<proteinExistence type="inferred from homology"/>
<keyword evidence="2" id="KW-0813">Transport</keyword>
<dbReference type="SUPFAM" id="SSF54631">
    <property type="entry name" value="CBS-domain pair"/>
    <property type="match status" value="1"/>
</dbReference>
<sequence length="294" mass="33479">MDDRPSTRSSQPGWLERISRALLGEPQDREELVELLRSAHERQLLDVDALAMIEGVFEVADMRARDIMVPRAQMEVISRDDGLEQILEFVLATGHSRYPVVGDNRDAVIGVLLAKDLLRFCYVSEENSSFDLQDFLRPPVFVPESKRLNVLLKDFRRTRNHMAIVANEYGGVAGLVTIEDVLEQIVGDIDDEHDEQDDASQILPHEDGHYTVKALTPIEDFNDYFHAQYSDEEFDTIGGLLINRIGRVPKRGESVNLDRFRFRVLRADTRRVHLLELRVDSEGGEVSKKPPESA</sequence>
<dbReference type="PANTHER" id="PTHR22777">
    <property type="entry name" value="HEMOLYSIN-RELATED"/>
    <property type="match status" value="1"/>
</dbReference>
<comment type="similarity">
    <text evidence="1">Belongs to the UPF0053 family.</text>
</comment>
<dbReference type="SMART" id="SM00116">
    <property type="entry name" value="CBS"/>
    <property type="match status" value="2"/>
</dbReference>
<keyword evidence="4" id="KW-0460">Magnesium</keyword>
<evidence type="ECO:0000256" key="4">
    <source>
        <dbReference type="ARBA" id="ARBA00022842"/>
    </source>
</evidence>
<dbReference type="SUPFAM" id="SSF56176">
    <property type="entry name" value="FAD-binding/transporter-associated domain-like"/>
    <property type="match status" value="1"/>
</dbReference>
<keyword evidence="5 9" id="KW-0129">CBS domain</keyword>
<dbReference type="InterPro" id="IPR036318">
    <property type="entry name" value="FAD-bd_PCMH-like_sf"/>
</dbReference>
<dbReference type="Pfam" id="PF21917">
    <property type="entry name" value="NMB0537_N"/>
    <property type="match status" value="1"/>
</dbReference>
<evidence type="ECO:0000256" key="1">
    <source>
        <dbReference type="ARBA" id="ARBA00006337"/>
    </source>
</evidence>
<dbReference type="SMART" id="SM01091">
    <property type="entry name" value="CorC_HlyC"/>
    <property type="match status" value="1"/>
</dbReference>
<feature type="domain" description="CBS" evidence="10">
    <location>
        <begin position="68"/>
        <end position="129"/>
    </location>
</feature>
<dbReference type="Gene3D" id="3.30.465.10">
    <property type="match status" value="1"/>
</dbReference>
<accession>A0A1P8UEP1</accession>
<evidence type="ECO:0000259" key="10">
    <source>
        <dbReference type="PROSITE" id="PS51371"/>
    </source>
</evidence>
<keyword evidence="6" id="KW-0170">Cobalt</keyword>
<dbReference type="InterPro" id="IPR044751">
    <property type="entry name" value="Ion_transp-like_CBS"/>
</dbReference>